<reference evidence="2" key="1">
    <citation type="submission" date="2003-12" db="EMBL/GenBank/DDBJ databases">
        <title>Characterization of a new type 1 fimbrial subunit (SafA) mediating adhesion of Serratia marcescens on bladder epithelial cells (RT112).</title>
        <authorList>
            <person name="Hertle R."/>
            <person name="El Silk S."/>
            <person name="Priemer M."/>
        </authorList>
    </citation>
    <scope>NUCLEOTIDE SEQUENCE</scope>
    <source>
        <strain evidence="2">W225</strain>
    </source>
</reference>
<proteinExistence type="predicted"/>
<sequence length="232" mass="23800">MAGCCQYSAIASSLASKRFNGGGHFIYALSAKKVMGFIMIKQGISMAVLAAVLTSVGATAADNSANDVITFDGAVTDTTCTINGGKSADFSVALSPISVTDAGTVVGPITKNKKSFSLTFSGCTPAGGTAGTPLKIYFSSANNISTDGKYLLNNSVNESDAAVAKNVGFSLAEPGSSTPIPMNVPYVTKIKGDKTAPDAETLTLDAYYYKTNALEAKGGELSSNVTYTISYL</sequence>
<evidence type="ECO:0000259" key="1">
    <source>
        <dbReference type="Pfam" id="PF00419"/>
    </source>
</evidence>
<dbReference type="GO" id="GO:0043709">
    <property type="term" value="P:cell adhesion involved in single-species biofilm formation"/>
    <property type="evidence" value="ECO:0007669"/>
    <property type="project" value="TreeGrafter"/>
</dbReference>
<name>Q6R6H8_SERMA</name>
<dbReference type="EMBL" id="AY510028">
    <property type="protein sequence ID" value="AAR92160.1"/>
    <property type="molecule type" value="Genomic_DNA"/>
</dbReference>
<dbReference type="SUPFAM" id="SSF49401">
    <property type="entry name" value="Bacterial adhesins"/>
    <property type="match status" value="1"/>
</dbReference>
<evidence type="ECO:0000313" key="2">
    <source>
        <dbReference type="EMBL" id="AAR92160.1"/>
    </source>
</evidence>
<dbReference type="PANTHER" id="PTHR33420:SF32">
    <property type="entry name" value="FIMBRIAL-LIKE PROTEIN"/>
    <property type="match status" value="1"/>
</dbReference>
<dbReference type="Pfam" id="PF00419">
    <property type="entry name" value="Fimbrial"/>
    <property type="match status" value="1"/>
</dbReference>
<dbReference type="PANTHER" id="PTHR33420">
    <property type="entry name" value="FIMBRIAL SUBUNIT ELFA-RELATED"/>
    <property type="match status" value="1"/>
</dbReference>
<dbReference type="InterPro" id="IPR000259">
    <property type="entry name" value="Adhesion_dom_fimbrial"/>
</dbReference>
<accession>Q6R6H8</accession>
<dbReference type="Gene3D" id="2.60.40.1090">
    <property type="entry name" value="Fimbrial-type adhesion domain"/>
    <property type="match status" value="1"/>
</dbReference>
<protein>
    <submittedName>
        <fullName evidence="2">Mannose sensitive type I fimbriae major structural subunit</fullName>
    </submittedName>
</protein>
<dbReference type="InterPro" id="IPR008966">
    <property type="entry name" value="Adhesion_dom_sf"/>
</dbReference>
<organism evidence="2">
    <name type="scientific">Serratia marcescens</name>
    <dbReference type="NCBI Taxonomy" id="615"/>
    <lineage>
        <taxon>Bacteria</taxon>
        <taxon>Pseudomonadati</taxon>
        <taxon>Pseudomonadota</taxon>
        <taxon>Gammaproteobacteria</taxon>
        <taxon>Enterobacterales</taxon>
        <taxon>Yersiniaceae</taxon>
        <taxon>Serratia</taxon>
    </lineage>
</organism>
<dbReference type="InterPro" id="IPR050263">
    <property type="entry name" value="Bact_Fimbrial_Adh_Pro"/>
</dbReference>
<dbReference type="GO" id="GO:0009289">
    <property type="term" value="C:pilus"/>
    <property type="evidence" value="ECO:0007669"/>
    <property type="project" value="InterPro"/>
</dbReference>
<feature type="domain" description="Fimbrial-type adhesion" evidence="1">
    <location>
        <begin position="69"/>
        <end position="231"/>
    </location>
</feature>
<gene>
    <name evidence="2" type="primary">safA</name>
</gene>
<dbReference type="InterPro" id="IPR036937">
    <property type="entry name" value="Adhesion_dom_fimbrial_sf"/>
</dbReference>
<dbReference type="AlphaFoldDB" id="Q6R6H8"/>